<keyword evidence="1" id="KW-0812">Transmembrane</keyword>
<dbReference type="Proteomes" id="UP000217446">
    <property type="component" value="Unassembled WGS sequence"/>
</dbReference>
<feature type="transmembrane region" description="Helical" evidence="1">
    <location>
        <begin position="36"/>
        <end position="56"/>
    </location>
</feature>
<sequence>MQIITITAAVIVGALSSITYVRYAASRSRGRPIPLFSTRLALFPLWADVTFTTGWIVSSFTLIFMLPIWVGVAACCGATVLPFEVMRRRHNRQVRGRILTP</sequence>
<dbReference type="AlphaFoldDB" id="A0A250VR42"/>
<keyword evidence="3" id="KW-1185">Reference proteome</keyword>
<organism evidence="2 3">
    <name type="scientific">Streptomyces olivochromogenes</name>
    <dbReference type="NCBI Taxonomy" id="1963"/>
    <lineage>
        <taxon>Bacteria</taxon>
        <taxon>Bacillati</taxon>
        <taxon>Actinomycetota</taxon>
        <taxon>Actinomycetes</taxon>
        <taxon>Kitasatosporales</taxon>
        <taxon>Streptomycetaceae</taxon>
        <taxon>Streptomyces</taxon>
    </lineage>
</organism>
<evidence type="ECO:0000313" key="2">
    <source>
        <dbReference type="EMBL" id="GAX56615.1"/>
    </source>
</evidence>
<dbReference type="RefSeq" id="WP_159064464.1">
    <property type="nucleotide sequence ID" value="NZ_BDQI01000027.1"/>
</dbReference>
<evidence type="ECO:0000313" key="3">
    <source>
        <dbReference type="Proteomes" id="UP000217446"/>
    </source>
</evidence>
<comment type="caution">
    <text evidence="2">The sequence shown here is derived from an EMBL/GenBank/DDBJ whole genome shotgun (WGS) entry which is preliminary data.</text>
</comment>
<proteinExistence type="predicted"/>
<keyword evidence="1" id="KW-0472">Membrane</keyword>
<gene>
    <name evidence="2" type="ORF">SO3561_08183</name>
</gene>
<evidence type="ECO:0000256" key="1">
    <source>
        <dbReference type="SAM" id="Phobius"/>
    </source>
</evidence>
<dbReference type="EMBL" id="BDQI01000027">
    <property type="protein sequence ID" value="GAX56615.1"/>
    <property type="molecule type" value="Genomic_DNA"/>
</dbReference>
<feature type="transmembrane region" description="Helical" evidence="1">
    <location>
        <begin position="6"/>
        <end position="24"/>
    </location>
</feature>
<feature type="transmembrane region" description="Helical" evidence="1">
    <location>
        <begin position="62"/>
        <end position="83"/>
    </location>
</feature>
<name>A0A250VR42_STROL</name>
<keyword evidence="1" id="KW-1133">Transmembrane helix</keyword>
<reference evidence="3" key="1">
    <citation type="submission" date="2017-05" db="EMBL/GenBank/DDBJ databases">
        <title>Streptomyces olivochromogenes NBRC 3561 whole genome shotgun sequence.</title>
        <authorList>
            <person name="Dohra H."/>
            <person name="Kodani S."/>
        </authorList>
    </citation>
    <scope>NUCLEOTIDE SEQUENCE [LARGE SCALE GENOMIC DNA]</scope>
    <source>
        <strain evidence="3">NBRC 3561</strain>
    </source>
</reference>
<protein>
    <submittedName>
        <fullName evidence="2">Uncharacterized protein</fullName>
    </submittedName>
</protein>
<dbReference type="STRING" id="1963.AQJ27_35920"/>
<accession>A0A250VR42</accession>